<comment type="similarity">
    <text evidence="1">Belongs to the metallo-dependent hydrolases superfamily.</text>
</comment>
<dbReference type="Proteomes" id="UP000297475">
    <property type="component" value="Unassembled WGS sequence"/>
</dbReference>
<comment type="caution">
    <text evidence="3">The sequence shown here is derived from an EMBL/GenBank/DDBJ whole genome shotgun (WGS) entry which is preliminary data.</text>
</comment>
<dbReference type="PANTHER" id="PTHR43569:SF2">
    <property type="entry name" value="AMIDOHYDROLASE-RELATED DOMAIN-CONTAINING PROTEIN"/>
    <property type="match status" value="1"/>
</dbReference>
<reference evidence="3 4" key="1">
    <citation type="submission" date="2019-04" db="EMBL/GenBank/DDBJ databases">
        <title>Natronospirillum operosus gen. nov., sp. nov., a haloalkaliphilic satellite isolated from decaying biomass of laboratory culture of cyanobacterium Geitlerinema sp. and proposal of Natronospirillaceae fam. nov. and Saccharospirillaceae fam. nov.</title>
        <authorList>
            <person name="Kevbrin V."/>
            <person name="Boltyanskaya Y."/>
            <person name="Koziaeva V."/>
            <person name="Grouzdev D.S."/>
            <person name="Park M."/>
            <person name="Cho J."/>
        </authorList>
    </citation>
    <scope>NUCLEOTIDE SEQUENCE [LARGE SCALE GENOMIC DNA]</scope>
    <source>
        <strain evidence="3 4">G-116</strain>
    </source>
</reference>
<keyword evidence="3" id="KW-0378">Hydrolase</keyword>
<sequence>MRIDAHHHFWQYNAAEYGWISDQMALLRRDYMPDDLLVELSQCNIDGTVVVQARQTEAETRWLLSLARENPFIKGVVGWVDLRAPDLEARLNEYKKEVWLKGFRHVLEDEPDPGFMLNSDFLGGVEALADHDFSYDLLIRPDQLPQAGELVRKLPPMRLVVDHMAKPDIRNQGWQAWADGMACLASFDHVYCKMSGLVTEADWQGWQPSDFEPYLDHVFQVFGPERVMFGSDWPVCKVAGRYRAVHALASDYVHRRYPEYEAAVLGENAMAFYRL</sequence>
<dbReference type="InterPro" id="IPR052350">
    <property type="entry name" value="Metallo-dep_Lactonases"/>
</dbReference>
<gene>
    <name evidence="3" type="ORF">E4656_10210</name>
</gene>
<accession>A0A4Z0W6J1</accession>
<dbReference type="Pfam" id="PF04909">
    <property type="entry name" value="Amidohydro_2"/>
    <property type="match status" value="1"/>
</dbReference>
<protein>
    <submittedName>
        <fullName evidence="3">Amidohydrolase</fullName>
    </submittedName>
</protein>
<dbReference type="SUPFAM" id="SSF51556">
    <property type="entry name" value="Metallo-dependent hydrolases"/>
    <property type="match status" value="1"/>
</dbReference>
<name>A0A4Z0W6J1_9GAMM</name>
<organism evidence="3 4">
    <name type="scientific">Natronospirillum operosum</name>
    <dbReference type="NCBI Taxonomy" id="2759953"/>
    <lineage>
        <taxon>Bacteria</taxon>
        <taxon>Pseudomonadati</taxon>
        <taxon>Pseudomonadota</taxon>
        <taxon>Gammaproteobacteria</taxon>
        <taxon>Oceanospirillales</taxon>
        <taxon>Natronospirillaceae</taxon>
        <taxon>Natronospirillum</taxon>
    </lineage>
</organism>
<evidence type="ECO:0000256" key="1">
    <source>
        <dbReference type="ARBA" id="ARBA00038310"/>
    </source>
</evidence>
<dbReference type="PANTHER" id="PTHR43569">
    <property type="entry name" value="AMIDOHYDROLASE"/>
    <property type="match status" value="1"/>
</dbReference>
<proteinExistence type="inferred from homology"/>
<dbReference type="InterPro" id="IPR006680">
    <property type="entry name" value="Amidohydro-rel"/>
</dbReference>
<feature type="domain" description="Amidohydrolase-related" evidence="2">
    <location>
        <begin position="3"/>
        <end position="275"/>
    </location>
</feature>
<dbReference type="InterPro" id="IPR032466">
    <property type="entry name" value="Metal_Hydrolase"/>
</dbReference>
<dbReference type="GO" id="GO:0016787">
    <property type="term" value="F:hydrolase activity"/>
    <property type="evidence" value="ECO:0007669"/>
    <property type="project" value="UniProtKB-KW"/>
</dbReference>
<evidence type="ECO:0000313" key="3">
    <source>
        <dbReference type="EMBL" id="TGG93414.1"/>
    </source>
</evidence>
<keyword evidence="4" id="KW-1185">Reference proteome</keyword>
<dbReference type="OrthoDB" id="9787654at2"/>
<dbReference type="Gene3D" id="3.20.20.140">
    <property type="entry name" value="Metal-dependent hydrolases"/>
    <property type="match status" value="1"/>
</dbReference>
<dbReference type="EMBL" id="SRMF01000003">
    <property type="protein sequence ID" value="TGG93414.1"/>
    <property type="molecule type" value="Genomic_DNA"/>
</dbReference>
<dbReference type="RefSeq" id="WP_135483123.1">
    <property type="nucleotide sequence ID" value="NZ_SRMF01000003.1"/>
</dbReference>
<evidence type="ECO:0000259" key="2">
    <source>
        <dbReference type="Pfam" id="PF04909"/>
    </source>
</evidence>
<dbReference type="AlphaFoldDB" id="A0A4Z0W6J1"/>
<evidence type="ECO:0000313" key="4">
    <source>
        <dbReference type="Proteomes" id="UP000297475"/>
    </source>
</evidence>